<organism evidence="5 6">
    <name type="scientific">Kocuria subflava</name>
    <dbReference type="NCBI Taxonomy" id="1736139"/>
    <lineage>
        <taxon>Bacteria</taxon>
        <taxon>Bacillati</taxon>
        <taxon>Actinomycetota</taxon>
        <taxon>Actinomycetes</taxon>
        <taxon>Micrococcales</taxon>
        <taxon>Micrococcaceae</taxon>
        <taxon>Kocuria</taxon>
    </lineage>
</organism>
<evidence type="ECO:0000259" key="4">
    <source>
        <dbReference type="Pfam" id="PF13490"/>
    </source>
</evidence>
<evidence type="ECO:0000256" key="1">
    <source>
        <dbReference type="ARBA" id="ARBA00023015"/>
    </source>
</evidence>
<dbReference type="Gene3D" id="1.10.10.1320">
    <property type="entry name" value="Anti-sigma factor, zinc-finger domain"/>
    <property type="match status" value="1"/>
</dbReference>
<dbReference type="InterPro" id="IPR027383">
    <property type="entry name" value="Znf_put"/>
</dbReference>
<dbReference type="EMBL" id="JAAVUN010000016">
    <property type="protein sequence ID" value="NKE10068.1"/>
    <property type="molecule type" value="Genomic_DNA"/>
</dbReference>
<feature type="domain" description="Putative zinc-finger" evidence="4">
    <location>
        <begin position="47"/>
        <end position="76"/>
    </location>
</feature>
<evidence type="ECO:0000256" key="2">
    <source>
        <dbReference type="ARBA" id="ARBA00023163"/>
    </source>
</evidence>
<evidence type="ECO:0000256" key="3">
    <source>
        <dbReference type="SAM" id="MobiDB-lite"/>
    </source>
</evidence>
<dbReference type="InterPro" id="IPR024020">
    <property type="entry name" value="Anit_sigma_mycothiol_RsrA"/>
</dbReference>
<dbReference type="RefSeq" id="WP_119933076.1">
    <property type="nucleotide sequence ID" value="NZ_JAAVUN010000016.1"/>
</dbReference>
<dbReference type="AlphaFoldDB" id="A0A846TLJ6"/>
<name>A0A846TLJ6_9MICC</name>
<dbReference type="NCBIfam" id="TIGR03988">
    <property type="entry name" value="antisig_RsrA"/>
    <property type="match status" value="1"/>
</dbReference>
<dbReference type="InterPro" id="IPR041916">
    <property type="entry name" value="Anti_sigma_zinc_sf"/>
</dbReference>
<gene>
    <name evidence="5" type="primary">rsrA</name>
    <name evidence="5" type="ORF">GTW58_09015</name>
</gene>
<accession>A0A846TLJ6</accession>
<proteinExistence type="predicted"/>
<feature type="region of interest" description="Disordered" evidence="3">
    <location>
        <begin position="1"/>
        <end position="41"/>
    </location>
</feature>
<dbReference type="Proteomes" id="UP000521379">
    <property type="component" value="Unassembled WGS sequence"/>
</dbReference>
<dbReference type="Pfam" id="PF13490">
    <property type="entry name" value="zf-HC2"/>
    <property type="match status" value="1"/>
</dbReference>
<reference evidence="5 6" key="1">
    <citation type="submission" date="2020-02" db="EMBL/GenBank/DDBJ databases">
        <authorList>
            <person name="Sun Q."/>
        </authorList>
    </citation>
    <scope>NUCLEOTIDE SEQUENCE [LARGE SCALE GENOMIC DNA]</scope>
    <source>
        <strain evidence="5 6">YIM 13062</strain>
    </source>
</reference>
<evidence type="ECO:0000313" key="5">
    <source>
        <dbReference type="EMBL" id="NKE10068.1"/>
    </source>
</evidence>
<keyword evidence="6" id="KW-1185">Reference proteome</keyword>
<protein>
    <submittedName>
        <fullName evidence="5">Mycothiol system anti-sigma-R factor</fullName>
    </submittedName>
</protein>
<feature type="compositionally biased region" description="Low complexity" evidence="3">
    <location>
        <begin position="8"/>
        <end position="27"/>
    </location>
</feature>
<evidence type="ECO:0000313" key="6">
    <source>
        <dbReference type="Proteomes" id="UP000521379"/>
    </source>
</evidence>
<keyword evidence="2" id="KW-0804">Transcription</keyword>
<comment type="caution">
    <text evidence="5">The sequence shown here is derived from an EMBL/GenBank/DDBJ whole genome shotgun (WGS) entry which is preliminary data.</text>
</comment>
<keyword evidence="1" id="KW-0805">Transcription regulation</keyword>
<sequence length="121" mass="13249">MTDHATRTDSTSPTTPQSQTPNAQQPQDAPQSTDASEAPCGCSGEQVERIYEYLDGALTVEDLKKIAAHLETCEDCTHESELEQVIRTVVKRSCSETAPETLRANIMGRIHEQCGESATKR</sequence>